<protein>
    <submittedName>
        <fullName evidence="1">Uncharacterized protein</fullName>
    </submittedName>
</protein>
<accession>A0ABR2HRB8</accession>
<dbReference type="Proteomes" id="UP001390339">
    <property type="component" value="Unassembled WGS sequence"/>
</dbReference>
<reference evidence="1 2" key="1">
    <citation type="journal article" date="2024" name="IMA Fungus">
        <title>Apiospora arundinis, a panoply of carbohydrate-active enzymes and secondary metabolites.</title>
        <authorList>
            <person name="Sorensen T."/>
            <person name="Petersen C."/>
            <person name="Muurmann A.T."/>
            <person name="Christiansen J.V."/>
            <person name="Brundto M.L."/>
            <person name="Overgaard C.K."/>
            <person name="Boysen A.T."/>
            <person name="Wollenberg R.D."/>
            <person name="Larsen T.O."/>
            <person name="Sorensen J.L."/>
            <person name="Nielsen K.L."/>
            <person name="Sondergaard T.E."/>
        </authorList>
    </citation>
    <scope>NUCLEOTIDE SEQUENCE [LARGE SCALE GENOMIC DNA]</scope>
    <source>
        <strain evidence="1 2">AAU 773</strain>
    </source>
</reference>
<keyword evidence="2" id="KW-1185">Reference proteome</keyword>
<name>A0ABR2HRB8_9PEZI</name>
<dbReference type="EMBL" id="JAPCWZ010000009">
    <property type="protein sequence ID" value="KAK8851244.1"/>
    <property type="molecule type" value="Genomic_DNA"/>
</dbReference>
<proteinExistence type="predicted"/>
<sequence>MVRGCMSPWSKAKFVGPCVGMRGATKSHLDEFSGEKREEVLKTWKEGVAEFLVEGDQAVDNKNKKLHNGEYHIKYHAAEIVDYLNYLQLLPNNLIKGPRDETSEDLFNTM</sequence>
<evidence type="ECO:0000313" key="2">
    <source>
        <dbReference type="Proteomes" id="UP001390339"/>
    </source>
</evidence>
<comment type="caution">
    <text evidence="1">The sequence shown here is derived from an EMBL/GenBank/DDBJ whole genome shotgun (WGS) entry which is preliminary data.</text>
</comment>
<organism evidence="1 2">
    <name type="scientific">Apiospora arundinis</name>
    <dbReference type="NCBI Taxonomy" id="335852"/>
    <lineage>
        <taxon>Eukaryota</taxon>
        <taxon>Fungi</taxon>
        <taxon>Dikarya</taxon>
        <taxon>Ascomycota</taxon>
        <taxon>Pezizomycotina</taxon>
        <taxon>Sordariomycetes</taxon>
        <taxon>Xylariomycetidae</taxon>
        <taxon>Amphisphaeriales</taxon>
        <taxon>Apiosporaceae</taxon>
        <taxon>Apiospora</taxon>
    </lineage>
</organism>
<gene>
    <name evidence="1" type="ORF">PGQ11_013723</name>
</gene>
<evidence type="ECO:0000313" key="1">
    <source>
        <dbReference type="EMBL" id="KAK8851244.1"/>
    </source>
</evidence>